<proteinExistence type="predicted"/>
<organism evidence="1 2">
    <name type="scientific">Chitinophaga agrisoli</name>
    <dbReference type="NCBI Taxonomy" id="2607653"/>
    <lineage>
        <taxon>Bacteria</taxon>
        <taxon>Pseudomonadati</taxon>
        <taxon>Bacteroidota</taxon>
        <taxon>Chitinophagia</taxon>
        <taxon>Chitinophagales</taxon>
        <taxon>Chitinophagaceae</taxon>
        <taxon>Chitinophaga</taxon>
    </lineage>
</organism>
<reference evidence="1 2" key="1">
    <citation type="submission" date="2019-09" db="EMBL/GenBank/DDBJ databases">
        <title>Chitinophaga ginsengihumi sp. nov., isolated from soil of ginseng rhizosphere.</title>
        <authorList>
            <person name="Lee J."/>
        </authorList>
    </citation>
    <scope>NUCLEOTIDE SEQUENCE [LARGE SCALE GENOMIC DNA]</scope>
    <source>
        <strain evidence="1 2">BN140078</strain>
    </source>
</reference>
<dbReference type="EMBL" id="VUOC01000004">
    <property type="protein sequence ID" value="KAA2240825.1"/>
    <property type="molecule type" value="Genomic_DNA"/>
</dbReference>
<dbReference type="AlphaFoldDB" id="A0A5B2VP41"/>
<dbReference type="PROSITE" id="PS51257">
    <property type="entry name" value="PROKAR_LIPOPROTEIN"/>
    <property type="match status" value="1"/>
</dbReference>
<comment type="caution">
    <text evidence="1">The sequence shown here is derived from an EMBL/GenBank/DDBJ whole genome shotgun (WGS) entry which is preliminary data.</text>
</comment>
<protein>
    <recommendedName>
        <fullName evidence="3">DUF4595 domain-containing protein</fullName>
    </recommendedName>
</protein>
<sequence>MSQNPCRYSLSGRTYLLPYLLLTFAAIVMVSCGKDDVARPQQPRIDSLHSRFVLNASAFNYSILPIGAVPTGDPFPMVLFSYRDGKPYLRTGYGIELGFINVRYSRLVYDSVAYNGNSLITTITITRHYRGTDINMPPRQRDIVLENGRMLQQITEKDTTRYYYDGNKLSRREIRSKSHRVTQQFYFNLSGNLEKVTSRDSSNYDNALLGTTEETFSGYDNSPNPFRQRFLMIWEDLFYRSLSVNNYTQYNMVTYTPGIDIPAMTNIVSTFYYRNDGTLDFTK</sequence>
<evidence type="ECO:0000313" key="2">
    <source>
        <dbReference type="Proteomes" id="UP000324611"/>
    </source>
</evidence>
<evidence type="ECO:0008006" key="3">
    <source>
        <dbReference type="Google" id="ProtNLM"/>
    </source>
</evidence>
<accession>A0A5B2VP41</accession>
<name>A0A5B2VP41_9BACT</name>
<keyword evidence="2" id="KW-1185">Reference proteome</keyword>
<dbReference type="RefSeq" id="WP_149842003.1">
    <property type="nucleotide sequence ID" value="NZ_VUOC01000004.1"/>
</dbReference>
<dbReference type="Proteomes" id="UP000324611">
    <property type="component" value="Unassembled WGS sequence"/>
</dbReference>
<evidence type="ECO:0000313" key="1">
    <source>
        <dbReference type="EMBL" id="KAA2240825.1"/>
    </source>
</evidence>
<gene>
    <name evidence="1" type="ORF">F0L74_32335</name>
</gene>
<reference evidence="1 2" key="2">
    <citation type="submission" date="2019-09" db="EMBL/GenBank/DDBJ databases">
        <authorList>
            <person name="Jin C."/>
        </authorList>
    </citation>
    <scope>NUCLEOTIDE SEQUENCE [LARGE SCALE GENOMIC DNA]</scope>
    <source>
        <strain evidence="1 2">BN140078</strain>
    </source>
</reference>